<protein>
    <submittedName>
        <fullName evidence="2">Uncharacterized protein</fullName>
    </submittedName>
</protein>
<dbReference type="EMBL" id="JAURUO010000013">
    <property type="protein sequence ID" value="MDP9729355.1"/>
    <property type="molecule type" value="Genomic_DNA"/>
</dbReference>
<dbReference type="RefSeq" id="WP_203115840.1">
    <property type="nucleotide sequence ID" value="NZ_JAURUO010000013.1"/>
</dbReference>
<organism evidence="2 3">
    <name type="scientific">Alicyclobacillus tolerans</name>
    <dbReference type="NCBI Taxonomy" id="90970"/>
    <lineage>
        <taxon>Bacteria</taxon>
        <taxon>Bacillati</taxon>
        <taxon>Bacillota</taxon>
        <taxon>Bacilli</taxon>
        <taxon>Bacillales</taxon>
        <taxon>Alicyclobacillaceae</taxon>
        <taxon>Alicyclobacillus</taxon>
    </lineage>
</organism>
<reference evidence="2 3" key="1">
    <citation type="submission" date="2023-07" db="EMBL/GenBank/DDBJ databases">
        <title>Genomic Encyclopedia of Type Strains, Phase IV (KMG-IV): sequencing the most valuable type-strain genomes for metagenomic binning, comparative biology and taxonomic classification.</title>
        <authorList>
            <person name="Goeker M."/>
        </authorList>
    </citation>
    <scope>NUCLEOTIDE SEQUENCE [LARGE SCALE GENOMIC DNA]</scope>
    <source>
        <strain evidence="2 3">DSM 25924</strain>
    </source>
</reference>
<keyword evidence="1" id="KW-1133">Transmembrane helix</keyword>
<evidence type="ECO:0000256" key="1">
    <source>
        <dbReference type="SAM" id="Phobius"/>
    </source>
</evidence>
<gene>
    <name evidence="2" type="ORF">J2S04_002328</name>
</gene>
<feature type="transmembrane region" description="Helical" evidence="1">
    <location>
        <begin position="58"/>
        <end position="81"/>
    </location>
</feature>
<proteinExistence type="predicted"/>
<evidence type="ECO:0000313" key="2">
    <source>
        <dbReference type="EMBL" id="MDP9729355.1"/>
    </source>
</evidence>
<comment type="caution">
    <text evidence="2">The sequence shown here is derived from an EMBL/GenBank/DDBJ whole genome shotgun (WGS) entry which is preliminary data.</text>
</comment>
<keyword evidence="1" id="KW-0812">Transmembrane</keyword>
<keyword evidence="1" id="KW-0472">Membrane</keyword>
<keyword evidence="3" id="KW-1185">Reference proteome</keyword>
<accession>A0ABT9LYL2</accession>
<evidence type="ECO:0000313" key="3">
    <source>
        <dbReference type="Proteomes" id="UP001229209"/>
    </source>
</evidence>
<sequence length="182" mass="21172">MKHFIKKLKSHLFKPKSIESYIIEYRNMNKIELKLQYQKIKVELELLSMRLETDVKSLPAIGLSIASLVISTISTIFMSMANALTQMMNLFYNDLMKKLQNKVTPESSASKAQIIARSDVLLYFNIFSLIYFILISILIILIITYYFVKKRHERQFKTLKYKVLALESLLTTKDAPPISKLP</sequence>
<name>A0ABT9LYL2_9BACL</name>
<dbReference type="Proteomes" id="UP001229209">
    <property type="component" value="Unassembled WGS sequence"/>
</dbReference>
<feature type="transmembrane region" description="Helical" evidence="1">
    <location>
        <begin position="126"/>
        <end position="148"/>
    </location>
</feature>